<evidence type="ECO:0000313" key="3">
    <source>
        <dbReference type="Proteomes" id="UP000440096"/>
    </source>
</evidence>
<proteinExistence type="predicted"/>
<organism evidence="2 3">
    <name type="scientific">Amycolatopsis pithecellobii</name>
    <dbReference type="NCBI Taxonomy" id="664692"/>
    <lineage>
        <taxon>Bacteria</taxon>
        <taxon>Bacillati</taxon>
        <taxon>Actinomycetota</taxon>
        <taxon>Actinomycetes</taxon>
        <taxon>Pseudonocardiales</taxon>
        <taxon>Pseudonocardiaceae</taxon>
        <taxon>Amycolatopsis</taxon>
    </lineage>
</organism>
<evidence type="ECO:0000259" key="1">
    <source>
        <dbReference type="Pfam" id="PF09250"/>
    </source>
</evidence>
<dbReference type="Pfam" id="PF09250">
    <property type="entry name" value="Prim-Pol"/>
    <property type="match status" value="1"/>
</dbReference>
<name>A0A6N7Z3P2_9PSEU</name>
<dbReference type="EMBL" id="WMBA01000016">
    <property type="protein sequence ID" value="MTD54891.1"/>
    <property type="molecule type" value="Genomic_DNA"/>
</dbReference>
<gene>
    <name evidence="2" type="ORF">GKO32_13015</name>
</gene>
<accession>A0A6N7Z3P2</accession>
<evidence type="ECO:0000313" key="2">
    <source>
        <dbReference type="EMBL" id="MTD54891.1"/>
    </source>
</evidence>
<reference evidence="2 3" key="1">
    <citation type="submission" date="2019-11" db="EMBL/GenBank/DDBJ databases">
        <title>Draft genome of Amycolatopsis RM579.</title>
        <authorList>
            <person name="Duangmal K."/>
            <person name="Mingma R."/>
        </authorList>
    </citation>
    <scope>NUCLEOTIDE SEQUENCE [LARGE SCALE GENOMIC DNA]</scope>
    <source>
        <strain evidence="2 3">RM579</strain>
    </source>
</reference>
<dbReference type="InterPro" id="IPR015330">
    <property type="entry name" value="DNA_primase/pol_bifunc_N"/>
</dbReference>
<dbReference type="AlphaFoldDB" id="A0A6N7Z3P2"/>
<dbReference type="OrthoDB" id="3631260at2"/>
<comment type="caution">
    <text evidence="2">The sequence shown here is derived from an EMBL/GenBank/DDBJ whole genome shotgun (WGS) entry which is preliminary data.</text>
</comment>
<protein>
    <recommendedName>
        <fullName evidence="1">DNA primase/polymerase bifunctional N-terminal domain-containing protein</fullName>
    </recommendedName>
</protein>
<feature type="domain" description="DNA primase/polymerase bifunctional N-terminal" evidence="1">
    <location>
        <begin position="12"/>
        <end position="121"/>
    </location>
</feature>
<sequence length="142" mass="15022">MIMTIQQDAGPATPDYRRVFGWPVGWHNGGLALVTGSGIGAIAIPRPMADRVLPNLARQGCDGPALAVPTKHGAVVMLLVEADVLAPDSLPSGVRVLTAGTMIPLPGDRNPNQLTHWIVPPDTHHRWLPSLNGVLACIRSGH</sequence>
<keyword evidence="3" id="KW-1185">Reference proteome</keyword>
<dbReference type="Proteomes" id="UP000440096">
    <property type="component" value="Unassembled WGS sequence"/>
</dbReference>